<sequence>MGNEEWVRQIGINNAMIIGNEIGQDQQGNLYCTGWTEVSINGVATQGNSDLFLLKLR</sequence>
<dbReference type="InterPro" id="IPR010620">
    <property type="entry name" value="SBBP_repeat"/>
</dbReference>
<comment type="caution">
    <text evidence="1">The sequence shown here is derived from an EMBL/GenBank/DDBJ whole genome shotgun (WGS) entry which is preliminary data.</text>
</comment>
<dbReference type="Proteomes" id="UP000012089">
    <property type="component" value="Unassembled WGS sequence"/>
</dbReference>
<dbReference type="EMBL" id="AFMF02000039">
    <property type="protein sequence ID" value="EMM93148.1"/>
    <property type="molecule type" value="Genomic_DNA"/>
</dbReference>
<gene>
    <name evidence="1" type="ORF">LEP1GSC158_5246</name>
</gene>
<proteinExistence type="predicted"/>
<dbReference type="AlphaFoldDB" id="M6H769"/>
<evidence type="ECO:0000313" key="1">
    <source>
        <dbReference type="EMBL" id="EMM93148.1"/>
    </source>
</evidence>
<dbReference type="Pfam" id="PF06739">
    <property type="entry name" value="SBBP"/>
    <property type="match status" value="1"/>
</dbReference>
<protein>
    <submittedName>
        <fullName evidence="1">Beta-propeller repeat protein</fullName>
    </submittedName>
</protein>
<accession>M6H769</accession>
<organism evidence="1 2">
    <name type="scientific">Leptospira interrogans serovar Zanoni str. LT2156</name>
    <dbReference type="NCBI Taxonomy" id="1001601"/>
    <lineage>
        <taxon>Bacteria</taxon>
        <taxon>Pseudomonadati</taxon>
        <taxon>Spirochaetota</taxon>
        <taxon>Spirochaetia</taxon>
        <taxon>Leptospirales</taxon>
        <taxon>Leptospiraceae</taxon>
        <taxon>Leptospira</taxon>
    </lineage>
</organism>
<reference evidence="1 2" key="1">
    <citation type="submission" date="2013-01" db="EMBL/GenBank/DDBJ databases">
        <authorList>
            <person name="Harkins D.M."/>
            <person name="Durkin A.S."/>
            <person name="Brinkac L.M."/>
            <person name="Haft D.H."/>
            <person name="Selengut J.D."/>
            <person name="Sanka R."/>
            <person name="DePew J."/>
            <person name="Purushe J."/>
            <person name="Tulsiani S.M."/>
            <person name="Graham G.C."/>
            <person name="Burns M.-A."/>
            <person name="Dohnt M.F."/>
            <person name="Smythe L.D."/>
            <person name="McKay D.B."/>
            <person name="Craig S.B."/>
            <person name="Vinetz J.M."/>
            <person name="Sutton G.G."/>
            <person name="Nierman W.C."/>
            <person name="Fouts D.E."/>
        </authorList>
    </citation>
    <scope>NUCLEOTIDE SEQUENCE [LARGE SCALE GENOMIC DNA]</scope>
    <source>
        <strain evidence="1 2">LT2156</strain>
    </source>
</reference>
<name>M6H769_LEPIR</name>
<evidence type="ECO:0000313" key="2">
    <source>
        <dbReference type="Proteomes" id="UP000012089"/>
    </source>
</evidence>